<feature type="chain" id="PRO_5025682473" description="GPI anchored cell wall protein" evidence="1">
    <location>
        <begin position="23"/>
        <end position="226"/>
    </location>
</feature>
<name>A0A6A6U5Y2_9PEZI</name>
<evidence type="ECO:0000313" key="2">
    <source>
        <dbReference type="EMBL" id="KAF2666354.1"/>
    </source>
</evidence>
<keyword evidence="3" id="KW-1185">Reference proteome</keyword>
<proteinExistence type="predicted"/>
<feature type="signal peptide" evidence="1">
    <location>
        <begin position="1"/>
        <end position="22"/>
    </location>
</feature>
<keyword evidence="1" id="KW-0732">Signal</keyword>
<dbReference type="EMBL" id="MU004239">
    <property type="protein sequence ID" value="KAF2666354.1"/>
    <property type="molecule type" value="Genomic_DNA"/>
</dbReference>
<dbReference type="AlphaFoldDB" id="A0A6A6U5Y2"/>
<reference evidence="2" key="1">
    <citation type="journal article" date="2020" name="Stud. Mycol.">
        <title>101 Dothideomycetes genomes: a test case for predicting lifestyles and emergence of pathogens.</title>
        <authorList>
            <person name="Haridas S."/>
            <person name="Albert R."/>
            <person name="Binder M."/>
            <person name="Bloem J."/>
            <person name="Labutti K."/>
            <person name="Salamov A."/>
            <person name="Andreopoulos B."/>
            <person name="Baker S."/>
            <person name="Barry K."/>
            <person name="Bills G."/>
            <person name="Bluhm B."/>
            <person name="Cannon C."/>
            <person name="Castanera R."/>
            <person name="Culley D."/>
            <person name="Daum C."/>
            <person name="Ezra D."/>
            <person name="Gonzalez J."/>
            <person name="Henrissat B."/>
            <person name="Kuo A."/>
            <person name="Liang C."/>
            <person name="Lipzen A."/>
            <person name="Lutzoni F."/>
            <person name="Magnuson J."/>
            <person name="Mondo S."/>
            <person name="Nolan M."/>
            <person name="Ohm R."/>
            <person name="Pangilinan J."/>
            <person name="Park H.-J."/>
            <person name="Ramirez L."/>
            <person name="Alfaro M."/>
            <person name="Sun H."/>
            <person name="Tritt A."/>
            <person name="Yoshinaga Y."/>
            <person name="Zwiers L.-H."/>
            <person name="Turgeon B."/>
            <person name="Goodwin S."/>
            <person name="Spatafora J."/>
            <person name="Crous P."/>
            <person name="Grigoriev I."/>
        </authorList>
    </citation>
    <scope>NUCLEOTIDE SEQUENCE</scope>
    <source>
        <strain evidence="2">CBS 115976</strain>
    </source>
</reference>
<evidence type="ECO:0000313" key="3">
    <source>
        <dbReference type="Proteomes" id="UP000799302"/>
    </source>
</evidence>
<sequence length="226" mass="22778">MQLPFIALFAITAAALPQAATGTSGTTESVNRDASSPLPWTVHVQSGTTTFQTGDADVTSLTNLFACGDFGCDAGTPATFTANMTGTTGVAVKSPGQFILTGNFPSAEVKNALIGAIQIAFANTYKCQSDNAILKCIGNKRAVGPITESCVHGYIQQCTGIDYFTAAAYIPGTTEMSGSMTISGSSAPPTDSFDCGDAAAAVSAVGAFNPIIGGIGAIAAFFCGLA</sequence>
<protein>
    <recommendedName>
        <fullName evidence="4">GPI anchored cell wall protein</fullName>
    </recommendedName>
</protein>
<gene>
    <name evidence="2" type="ORF">BT63DRAFT_428120</name>
</gene>
<evidence type="ECO:0000256" key="1">
    <source>
        <dbReference type="SAM" id="SignalP"/>
    </source>
</evidence>
<dbReference type="Proteomes" id="UP000799302">
    <property type="component" value="Unassembled WGS sequence"/>
</dbReference>
<accession>A0A6A6U5Y2</accession>
<evidence type="ECO:0008006" key="4">
    <source>
        <dbReference type="Google" id="ProtNLM"/>
    </source>
</evidence>
<organism evidence="2 3">
    <name type="scientific">Microthyrium microscopicum</name>
    <dbReference type="NCBI Taxonomy" id="703497"/>
    <lineage>
        <taxon>Eukaryota</taxon>
        <taxon>Fungi</taxon>
        <taxon>Dikarya</taxon>
        <taxon>Ascomycota</taxon>
        <taxon>Pezizomycotina</taxon>
        <taxon>Dothideomycetes</taxon>
        <taxon>Dothideomycetes incertae sedis</taxon>
        <taxon>Microthyriales</taxon>
        <taxon>Microthyriaceae</taxon>
        <taxon>Microthyrium</taxon>
    </lineage>
</organism>